<protein>
    <submittedName>
        <fullName evidence="1">Uncharacterized protein</fullName>
    </submittedName>
</protein>
<proteinExistence type="predicted"/>
<comment type="caution">
    <text evidence="1">The sequence shown here is derived from an EMBL/GenBank/DDBJ whole genome shotgun (WGS) entry which is preliminary data.</text>
</comment>
<keyword evidence="2" id="KW-1185">Reference proteome</keyword>
<sequence length="207" mass="22719">MTLKWLRFEGLGGTSEMLSSKGFKDLHVTWAHLEKKRTRLQTNTKTLEDLCSQSLETASQAIHDAVTTHKVTASQHFETASARTDSHADLEDSTYDGVLENQLLSVSLLISLGKHDCVERIPSDEEGSGSSLCVSFVRGVENDSLIYNLGCVIILAQSLLQILSLGLNVCALGLPRHRHDMLTGVGVIVLEYRVVCRGKVEVGKNEQ</sequence>
<accession>A0ABQ4WUJ2</accession>
<gene>
    <name evidence="1" type="ORF">Tco_0629938</name>
</gene>
<dbReference type="Proteomes" id="UP001151760">
    <property type="component" value="Unassembled WGS sequence"/>
</dbReference>
<organism evidence="1 2">
    <name type="scientific">Tanacetum coccineum</name>
    <dbReference type="NCBI Taxonomy" id="301880"/>
    <lineage>
        <taxon>Eukaryota</taxon>
        <taxon>Viridiplantae</taxon>
        <taxon>Streptophyta</taxon>
        <taxon>Embryophyta</taxon>
        <taxon>Tracheophyta</taxon>
        <taxon>Spermatophyta</taxon>
        <taxon>Magnoliopsida</taxon>
        <taxon>eudicotyledons</taxon>
        <taxon>Gunneridae</taxon>
        <taxon>Pentapetalae</taxon>
        <taxon>asterids</taxon>
        <taxon>campanulids</taxon>
        <taxon>Asterales</taxon>
        <taxon>Asteraceae</taxon>
        <taxon>Asteroideae</taxon>
        <taxon>Anthemideae</taxon>
        <taxon>Anthemidinae</taxon>
        <taxon>Tanacetum</taxon>
    </lineage>
</organism>
<evidence type="ECO:0000313" key="1">
    <source>
        <dbReference type="EMBL" id="GJS56576.1"/>
    </source>
</evidence>
<evidence type="ECO:0000313" key="2">
    <source>
        <dbReference type="Proteomes" id="UP001151760"/>
    </source>
</evidence>
<name>A0ABQ4WUJ2_9ASTR</name>
<reference evidence="1" key="2">
    <citation type="submission" date="2022-01" db="EMBL/GenBank/DDBJ databases">
        <authorList>
            <person name="Yamashiro T."/>
            <person name="Shiraishi A."/>
            <person name="Satake H."/>
            <person name="Nakayama K."/>
        </authorList>
    </citation>
    <scope>NUCLEOTIDE SEQUENCE</scope>
</reference>
<dbReference type="EMBL" id="BQNB010008945">
    <property type="protein sequence ID" value="GJS56576.1"/>
    <property type="molecule type" value="Genomic_DNA"/>
</dbReference>
<reference evidence="1" key="1">
    <citation type="journal article" date="2022" name="Int. J. Mol. Sci.">
        <title>Draft Genome of Tanacetum Coccineum: Genomic Comparison of Closely Related Tanacetum-Family Plants.</title>
        <authorList>
            <person name="Yamashiro T."/>
            <person name="Shiraishi A."/>
            <person name="Nakayama K."/>
            <person name="Satake H."/>
        </authorList>
    </citation>
    <scope>NUCLEOTIDE SEQUENCE</scope>
</reference>